<keyword evidence="1" id="KW-0812">Transmembrane</keyword>
<keyword evidence="1" id="KW-0472">Membrane</keyword>
<feature type="transmembrane region" description="Helical" evidence="1">
    <location>
        <begin position="112"/>
        <end position="135"/>
    </location>
</feature>
<keyword evidence="4" id="KW-1185">Reference proteome</keyword>
<evidence type="ECO:0000259" key="2">
    <source>
        <dbReference type="Pfam" id="PF09835"/>
    </source>
</evidence>
<dbReference type="EMBL" id="JAVRHV010000001">
    <property type="protein sequence ID" value="MDT0551993.1"/>
    <property type="molecule type" value="Genomic_DNA"/>
</dbReference>
<dbReference type="Pfam" id="PF09835">
    <property type="entry name" value="DUF2062"/>
    <property type="match status" value="1"/>
</dbReference>
<sequence length="144" mass="15836">MKNPINLFKGLFKIEDSPEVIAKGFAIGSFIGMIPIPGFQIFVAFGVSKFLKVNSKAACIAVFNTNLLTGAFIFAFNYWLGKTVLGISSTFEIPKVINIQFVNTILRAGSDVYISLVVGGIITGIIFAIVSYYLLKQFLKKRQL</sequence>
<proteinExistence type="predicted"/>
<name>A0ABU2Y1D0_9FLAO</name>
<feature type="domain" description="DUF2062" evidence="2">
    <location>
        <begin position="9"/>
        <end position="143"/>
    </location>
</feature>
<reference evidence="3 4" key="1">
    <citation type="submission" date="2023-09" db="EMBL/GenBank/DDBJ databases">
        <authorList>
            <person name="Rey-Velasco X."/>
        </authorList>
    </citation>
    <scope>NUCLEOTIDE SEQUENCE [LARGE SCALE GENOMIC DNA]</scope>
    <source>
        <strain evidence="3 4">P050</strain>
    </source>
</reference>
<accession>A0ABU2Y1D0</accession>
<keyword evidence="1" id="KW-1133">Transmembrane helix</keyword>
<comment type="caution">
    <text evidence="3">The sequence shown here is derived from an EMBL/GenBank/DDBJ whole genome shotgun (WGS) entry which is preliminary data.</text>
</comment>
<feature type="transmembrane region" description="Helical" evidence="1">
    <location>
        <begin position="57"/>
        <end position="80"/>
    </location>
</feature>
<dbReference type="RefSeq" id="WP_311591815.1">
    <property type="nucleotide sequence ID" value="NZ_JAVRHV010000001.1"/>
</dbReference>
<feature type="transmembrane region" description="Helical" evidence="1">
    <location>
        <begin position="20"/>
        <end position="45"/>
    </location>
</feature>
<dbReference type="Proteomes" id="UP001252186">
    <property type="component" value="Unassembled WGS sequence"/>
</dbReference>
<evidence type="ECO:0000313" key="3">
    <source>
        <dbReference type="EMBL" id="MDT0551993.1"/>
    </source>
</evidence>
<gene>
    <name evidence="3" type="ORF">RM519_01925</name>
</gene>
<dbReference type="PANTHER" id="PTHR40547">
    <property type="entry name" value="SLL0298 PROTEIN"/>
    <property type="match status" value="1"/>
</dbReference>
<evidence type="ECO:0000313" key="4">
    <source>
        <dbReference type="Proteomes" id="UP001252186"/>
    </source>
</evidence>
<dbReference type="InterPro" id="IPR018639">
    <property type="entry name" value="DUF2062"/>
</dbReference>
<evidence type="ECO:0000256" key="1">
    <source>
        <dbReference type="SAM" id="Phobius"/>
    </source>
</evidence>
<organism evidence="3 4">
    <name type="scientific">Urechidicola vernalis</name>
    <dbReference type="NCBI Taxonomy" id="3075600"/>
    <lineage>
        <taxon>Bacteria</taxon>
        <taxon>Pseudomonadati</taxon>
        <taxon>Bacteroidota</taxon>
        <taxon>Flavobacteriia</taxon>
        <taxon>Flavobacteriales</taxon>
        <taxon>Flavobacteriaceae</taxon>
        <taxon>Urechidicola</taxon>
    </lineage>
</organism>
<protein>
    <submittedName>
        <fullName evidence="3">DUF2062 domain-containing protein</fullName>
    </submittedName>
</protein>
<dbReference type="PANTHER" id="PTHR40547:SF1">
    <property type="entry name" value="SLL0298 PROTEIN"/>
    <property type="match status" value="1"/>
</dbReference>